<comment type="caution">
    <text evidence="2">The sequence shown here is derived from an EMBL/GenBank/DDBJ whole genome shotgun (WGS) entry which is preliminary data.</text>
</comment>
<evidence type="ECO:0000313" key="3">
    <source>
        <dbReference type="Proteomes" id="UP000644699"/>
    </source>
</evidence>
<organism evidence="2 3">
    <name type="scientific">Aureimonas endophytica</name>
    <dbReference type="NCBI Taxonomy" id="2027858"/>
    <lineage>
        <taxon>Bacteria</taxon>
        <taxon>Pseudomonadati</taxon>
        <taxon>Pseudomonadota</taxon>
        <taxon>Alphaproteobacteria</taxon>
        <taxon>Hyphomicrobiales</taxon>
        <taxon>Aurantimonadaceae</taxon>
        <taxon>Aureimonas</taxon>
    </lineage>
</organism>
<proteinExistence type="predicted"/>
<accession>A0A917A528</accession>
<keyword evidence="3" id="KW-1185">Reference proteome</keyword>
<feature type="region of interest" description="Disordered" evidence="1">
    <location>
        <begin position="81"/>
        <end position="100"/>
    </location>
</feature>
<name>A0A917A528_9HYPH</name>
<reference evidence="2" key="2">
    <citation type="submission" date="2020-09" db="EMBL/GenBank/DDBJ databases">
        <authorList>
            <person name="Sun Q."/>
            <person name="Zhou Y."/>
        </authorList>
    </citation>
    <scope>NUCLEOTIDE SEQUENCE</scope>
    <source>
        <strain evidence="2">CGMCC 1.15367</strain>
    </source>
</reference>
<sequence>MASWLSDQMGISSDASVPFRQTPSMDTLTWDQFVKTHDAGRFVGALYEFGAWMCPWPPGTDEPEHRKAWLAGFAVGRFARQRMDPETFDPKPVDSRSSRG</sequence>
<dbReference type="AlphaFoldDB" id="A0A917A528"/>
<gene>
    <name evidence="2" type="ORF">GCM10011390_51200</name>
</gene>
<dbReference type="Proteomes" id="UP000644699">
    <property type="component" value="Unassembled WGS sequence"/>
</dbReference>
<reference evidence="2" key="1">
    <citation type="journal article" date="2014" name="Int. J. Syst. Evol. Microbiol.">
        <title>Complete genome sequence of Corynebacterium casei LMG S-19264T (=DSM 44701T), isolated from a smear-ripened cheese.</title>
        <authorList>
            <consortium name="US DOE Joint Genome Institute (JGI-PGF)"/>
            <person name="Walter F."/>
            <person name="Albersmeier A."/>
            <person name="Kalinowski J."/>
            <person name="Ruckert C."/>
        </authorList>
    </citation>
    <scope>NUCLEOTIDE SEQUENCE</scope>
    <source>
        <strain evidence="2">CGMCC 1.15367</strain>
    </source>
</reference>
<evidence type="ECO:0000313" key="2">
    <source>
        <dbReference type="EMBL" id="GGE25507.1"/>
    </source>
</evidence>
<evidence type="ECO:0000256" key="1">
    <source>
        <dbReference type="SAM" id="MobiDB-lite"/>
    </source>
</evidence>
<dbReference type="RefSeq" id="WP_188913664.1">
    <property type="nucleotide sequence ID" value="NZ_BMIQ01000020.1"/>
</dbReference>
<protein>
    <submittedName>
        <fullName evidence="2">Uncharacterized protein</fullName>
    </submittedName>
</protein>
<dbReference type="EMBL" id="BMIQ01000020">
    <property type="protein sequence ID" value="GGE25507.1"/>
    <property type="molecule type" value="Genomic_DNA"/>
</dbReference>